<accession>A0A1M5X256</accession>
<proteinExistence type="predicted"/>
<evidence type="ECO:0000313" key="3">
    <source>
        <dbReference type="Proteomes" id="UP000184241"/>
    </source>
</evidence>
<dbReference type="Proteomes" id="UP000184241">
    <property type="component" value="Unassembled WGS sequence"/>
</dbReference>
<feature type="domain" description="Putative amidase" evidence="1">
    <location>
        <begin position="5"/>
        <end position="146"/>
    </location>
</feature>
<dbReference type="RefSeq" id="WP_073017980.1">
    <property type="nucleotide sequence ID" value="NZ_FQXU01000004.1"/>
</dbReference>
<dbReference type="SUPFAM" id="SSF54001">
    <property type="entry name" value="Cysteine proteinases"/>
    <property type="match status" value="1"/>
</dbReference>
<evidence type="ECO:0000313" key="2">
    <source>
        <dbReference type="EMBL" id="SHH93692.1"/>
    </source>
</evidence>
<organism evidence="2 3">
    <name type="scientific">Clostridium intestinale DSM 6191</name>
    <dbReference type="NCBI Taxonomy" id="1121320"/>
    <lineage>
        <taxon>Bacteria</taxon>
        <taxon>Bacillati</taxon>
        <taxon>Bacillota</taxon>
        <taxon>Clostridia</taxon>
        <taxon>Eubacteriales</taxon>
        <taxon>Clostridiaceae</taxon>
        <taxon>Clostridium</taxon>
    </lineage>
</organism>
<reference evidence="2 3" key="1">
    <citation type="submission" date="2016-11" db="EMBL/GenBank/DDBJ databases">
        <authorList>
            <person name="Jaros S."/>
            <person name="Januszkiewicz K."/>
            <person name="Wedrychowicz H."/>
        </authorList>
    </citation>
    <scope>NUCLEOTIDE SEQUENCE [LARGE SCALE GENOMIC DNA]</scope>
    <source>
        <strain evidence="2 3">DSM 6191</strain>
    </source>
</reference>
<gene>
    <name evidence="2" type="ORF">SAMN02745941_01372</name>
</gene>
<dbReference type="InterPro" id="IPR038765">
    <property type="entry name" value="Papain-like_cys_pep_sf"/>
</dbReference>
<dbReference type="Pfam" id="PF12671">
    <property type="entry name" value="Amidase_6"/>
    <property type="match status" value="1"/>
</dbReference>
<dbReference type="Gene3D" id="3.90.1720.10">
    <property type="entry name" value="endopeptidase domain like (from Nostoc punctiforme)"/>
    <property type="match status" value="1"/>
</dbReference>
<protein>
    <submittedName>
        <fullName evidence="2">Putative amidase domain-containing protein</fullName>
    </submittedName>
</protein>
<dbReference type="EMBL" id="FQXU01000004">
    <property type="protein sequence ID" value="SHH93692.1"/>
    <property type="molecule type" value="Genomic_DNA"/>
</dbReference>
<dbReference type="PANTHER" id="PTHR40032:SF1">
    <property type="entry name" value="EXPORTED PROTEIN"/>
    <property type="match status" value="1"/>
</dbReference>
<dbReference type="AlphaFoldDB" id="A0A1M5X256"/>
<sequence>MKELSRNKMVDYAYKYALIPNDKYVYLGSKSTGGNDCSNFISQIIHFAGAPMRYISPYWYYKSDKDYSVSWSTAHSLFWLLRENLEYLHQGPKGVLINDDSIEIGDLVFFQHKNGHVFHSAIITSFTTRREPLITQHSIDAINKKINPEYFLLNMYFMRIYI</sequence>
<dbReference type="InterPro" id="IPR024301">
    <property type="entry name" value="Amidase_6"/>
</dbReference>
<evidence type="ECO:0000259" key="1">
    <source>
        <dbReference type="Pfam" id="PF12671"/>
    </source>
</evidence>
<dbReference type="PANTHER" id="PTHR40032">
    <property type="entry name" value="EXPORTED PROTEIN-RELATED"/>
    <property type="match status" value="1"/>
</dbReference>
<name>A0A1M5X256_9CLOT</name>